<sequence>MKLAAVNPELNFDIEQILSKDIFQSRDGGVINFGLSSLHPRLDGPTLGPGELQHMKNSVEMLGNVISQFPPMTQISSVWDDELQSVLQLGFIPNAPLDGLDINGSMKDEM</sequence>
<evidence type="ECO:0000313" key="2">
    <source>
        <dbReference type="Proteomes" id="UP001180020"/>
    </source>
</evidence>
<reference evidence="1" key="2">
    <citation type="submission" date="2023-06" db="EMBL/GenBank/DDBJ databases">
        <authorList>
            <person name="Ma L."/>
            <person name="Liu K.-W."/>
            <person name="Li Z."/>
            <person name="Hsiao Y.-Y."/>
            <person name="Qi Y."/>
            <person name="Fu T."/>
            <person name="Tang G."/>
            <person name="Zhang D."/>
            <person name="Sun W.-H."/>
            <person name="Liu D.-K."/>
            <person name="Li Y."/>
            <person name="Chen G.-Z."/>
            <person name="Liu X.-D."/>
            <person name="Liao X.-Y."/>
            <person name="Jiang Y.-T."/>
            <person name="Yu X."/>
            <person name="Hao Y."/>
            <person name="Huang J."/>
            <person name="Zhao X.-W."/>
            <person name="Ke S."/>
            <person name="Chen Y.-Y."/>
            <person name="Wu W.-L."/>
            <person name="Hsu J.-L."/>
            <person name="Lin Y.-F."/>
            <person name="Huang M.-D."/>
            <person name="Li C.-Y."/>
            <person name="Huang L."/>
            <person name="Wang Z.-W."/>
            <person name="Zhao X."/>
            <person name="Zhong W.-Y."/>
            <person name="Peng D.-H."/>
            <person name="Ahmad S."/>
            <person name="Lan S."/>
            <person name="Zhang J.-S."/>
            <person name="Tsai W.-C."/>
            <person name="Van De Peer Y."/>
            <person name="Liu Z.-J."/>
        </authorList>
    </citation>
    <scope>NUCLEOTIDE SEQUENCE</scope>
    <source>
        <strain evidence="1">CP</strain>
        <tissue evidence="1">Leaves</tissue>
    </source>
</reference>
<dbReference type="EMBL" id="JAUJYO010000013">
    <property type="protein sequence ID" value="KAK1300746.1"/>
    <property type="molecule type" value="Genomic_DNA"/>
</dbReference>
<reference evidence="1" key="1">
    <citation type="journal article" date="2023" name="Nat. Commun.">
        <title>Diploid and tetraploid genomes of Acorus and the evolution of monocots.</title>
        <authorList>
            <person name="Ma L."/>
            <person name="Liu K.W."/>
            <person name="Li Z."/>
            <person name="Hsiao Y.Y."/>
            <person name="Qi Y."/>
            <person name="Fu T."/>
            <person name="Tang G.D."/>
            <person name="Zhang D."/>
            <person name="Sun W.H."/>
            <person name="Liu D.K."/>
            <person name="Li Y."/>
            <person name="Chen G.Z."/>
            <person name="Liu X.D."/>
            <person name="Liao X.Y."/>
            <person name="Jiang Y.T."/>
            <person name="Yu X."/>
            <person name="Hao Y."/>
            <person name="Huang J."/>
            <person name="Zhao X.W."/>
            <person name="Ke S."/>
            <person name="Chen Y.Y."/>
            <person name="Wu W.L."/>
            <person name="Hsu J.L."/>
            <person name="Lin Y.F."/>
            <person name="Huang M.D."/>
            <person name="Li C.Y."/>
            <person name="Huang L."/>
            <person name="Wang Z.W."/>
            <person name="Zhao X."/>
            <person name="Zhong W.Y."/>
            <person name="Peng D.H."/>
            <person name="Ahmad S."/>
            <person name="Lan S."/>
            <person name="Zhang J.S."/>
            <person name="Tsai W.C."/>
            <person name="Van de Peer Y."/>
            <person name="Liu Z.J."/>
        </authorList>
    </citation>
    <scope>NUCLEOTIDE SEQUENCE</scope>
    <source>
        <strain evidence="1">CP</strain>
    </source>
</reference>
<dbReference type="AlphaFoldDB" id="A0AAV9DIF9"/>
<gene>
    <name evidence="1" type="primary">BHLH49</name>
    <name evidence="1" type="ORF">QJS10_CPB13g00071</name>
</gene>
<dbReference type="Proteomes" id="UP001180020">
    <property type="component" value="Unassembled WGS sequence"/>
</dbReference>
<accession>A0AAV9DIF9</accession>
<organism evidence="1 2">
    <name type="scientific">Acorus calamus</name>
    <name type="common">Sweet flag</name>
    <dbReference type="NCBI Taxonomy" id="4465"/>
    <lineage>
        <taxon>Eukaryota</taxon>
        <taxon>Viridiplantae</taxon>
        <taxon>Streptophyta</taxon>
        <taxon>Embryophyta</taxon>
        <taxon>Tracheophyta</taxon>
        <taxon>Spermatophyta</taxon>
        <taxon>Magnoliopsida</taxon>
        <taxon>Liliopsida</taxon>
        <taxon>Acoraceae</taxon>
        <taxon>Acorus</taxon>
    </lineage>
</organism>
<comment type="caution">
    <text evidence="1">The sequence shown here is derived from an EMBL/GenBank/DDBJ whole genome shotgun (WGS) entry which is preliminary data.</text>
</comment>
<proteinExistence type="predicted"/>
<evidence type="ECO:0000313" key="1">
    <source>
        <dbReference type="EMBL" id="KAK1300746.1"/>
    </source>
</evidence>
<name>A0AAV9DIF9_ACOCL</name>
<keyword evidence="2" id="KW-1185">Reference proteome</keyword>
<protein>
    <submittedName>
        <fullName evidence="1">Transcription factor bHLH49</fullName>
    </submittedName>
</protein>